<dbReference type="InterPro" id="IPR027385">
    <property type="entry name" value="Beta-barrel_OMP"/>
</dbReference>
<keyword evidence="9" id="KW-1185">Reference proteome</keyword>
<evidence type="ECO:0000259" key="7">
    <source>
        <dbReference type="Pfam" id="PF13505"/>
    </source>
</evidence>
<keyword evidence="3" id="KW-0472">Membrane</keyword>
<evidence type="ECO:0000256" key="3">
    <source>
        <dbReference type="ARBA" id="ARBA00023136"/>
    </source>
</evidence>
<dbReference type="InterPro" id="IPR011250">
    <property type="entry name" value="OMP/PagP_B-barrel"/>
</dbReference>
<evidence type="ECO:0000313" key="8">
    <source>
        <dbReference type="EMBL" id="MBB3971572.1"/>
    </source>
</evidence>
<evidence type="ECO:0000313" key="9">
    <source>
        <dbReference type="Proteomes" id="UP000528964"/>
    </source>
</evidence>
<protein>
    <submittedName>
        <fullName evidence="8">Outer membrane immunogenic protein</fullName>
    </submittedName>
</protein>
<comment type="subcellular location">
    <subcellularLocation>
        <location evidence="1">Cell outer membrane</location>
    </subcellularLocation>
</comment>
<dbReference type="PANTHER" id="PTHR34001:SF3">
    <property type="entry name" value="BLL7405 PROTEIN"/>
    <property type="match status" value="1"/>
</dbReference>
<dbReference type="EMBL" id="JACIDR010000001">
    <property type="protein sequence ID" value="MBB3971572.1"/>
    <property type="molecule type" value="Genomic_DNA"/>
</dbReference>
<dbReference type="RefSeq" id="WP_183393438.1">
    <property type="nucleotide sequence ID" value="NZ_JACIDR010000001.1"/>
</dbReference>
<dbReference type="InterPro" id="IPR051692">
    <property type="entry name" value="OMP-like"/>
</dbReference>
<evidence type="ECO:0000256" key="4">
    <source>
        <dbReference type="ARBA" id="ARBA00023237"/>
    </source>
</evidence>
<comment type="caution">
    <text evidence="8">The sequence shown here is derived from an EMBL/GenBank/DDBJ whole genome shotgun (WGS) entry which is preliminary data.</text>
</comment>
<reference evidence="8 9" key="1">
    <citation type="submission" date="2020-08" db="EMBL/GenBank/DDBJ databases">
        <title>Genomic Encyclopedia of Type Strains, Phase IV (KMG-IV): sequencing the most valuable type-strain genomes for metagenomic binning, comparative biology and taxonomic classification.</title>
        <authorList>
            <person name="Goeker M."/>
        </authorList>
    </citation>
    <scope>NUCLEOTIDE SEQUENCE [LARGE SCALE GENOMIC DNA]</scope>
    <source>
        <strain evidence="8 9">DSM 25481</strain>
    </source>
</reference>
<dbReference type="Proteomes" id="UP000528964">
    <property type="component" value="Unassembled WGS sequence"/>
</dbReference>
<keyword evidence="4" id="KW-0998">Cell outer membrane</keyword>
<comment type="similarity">
    <text evidence="5">Belongs to the Omp25/RopB family.</text>
</comment>
<keyword evidence="2 6" id="KW-0732">Signal</keyword>
<dbReference type="Gene3D" id="2.40.160.20">
    <property type="match status" value="1"/>
</dbReference>
<dbReference type="Pfam" id="PF13505">
    <property type="entry name" value="OMP_b-brl"/>
    <property type="match status" value="1"/>
</dbReference>
<dbReference type="AlphaFoldDB" id="A0A7W6CWK2"/>
<dbReference type="PANTHER" id="PTHR34001">
    <property type="entry name" value="BLL7405 PROTEIN"/>
    <property type="match status" value="1"/>
</dbReference>
<proteinExistence type="inferred from homology"/>
<feature type="signal peptide" evidence="6">
    <location>
        <begin position="1"/>
        <end position="24"/>
    </location>
</feature>
<dbReference type="SUPFAM" id="SSF56925">
    <property type="entry name" value="OMPA-like"/>
    <property type="match status" value="1"/>
</dbReference>
<accession>A0A7W6CWK2</accession>
<organism evidence="8 9">
    <name type="scientific">Hansschlegelia beijingensis</name>
    <dbReference type="NCBI Taxonomy" id="1133344"/>
    <lineage>
        <taxon>Bacteria</taxon>
        <taxon>Pseudomonadati</taxon>
        <taxon>Pseudomonadota</taxon>
        <taxon>Alphaproteobacteria</taxon>
        <taxon>Hyphomicrobiales</taxon>
        <taxon>Methylopilaceae</taxon>
        <taxon>Hansschlegelia</taxon>
    </lineage>
</organism>
<dbReference type="GO" id="GO:0009279">
    <property type="term" value="C:cell outer membrane"/>
    <property type="evidence" value="ECO:0007669"/>
    <property type="project" value="UniProtKB-SubCell"/>
</dbReference>
<sequence>MIRHIALGAASAAVLALYAPAVMAADLPAYEPAPAVIAPAGFTWTGPYIGAQAGYSWGDAAKASPDGWMVGGYLGYNYQFDGSPVVIGIETDINYADIDDRRSARGGRTKVSTNWAGATRARIGYAFDRFMVYGAGGLAYAGREFSRSPGDKDKKTAVGWTIGGGVEYAASDNVAVRAEYRYSDYGKDTFRLANSSPKSSYSEHRVMVGVAYKFDSPF</sequence>
<evidence type="ECO:0000256" key="2">
    <source>
        <dbReference type="ARBA" id="ARBA00022729"/>
    </source>
</evidence>
<evidence type="ECO:0000256" key="5">
    <source>
        <dbReference type="ARBA" id="ARBA00038306"/>
    </source>
</evidence>
<feature type="domain" description="Outer membrane protein beta-barrel" evidence="7">
    <location>
        <begin position="38"/>
        <end position="214"/>
    </location>
</feature>
<feature type="chain" id="PRO_5030652136" evidence="6">
    <location>
        <begin position="25"/>
        <end position="218"/>
    </location>
</feature>
<name>A0A7W6CWK2_9HYPH</name>
<gene>
    <name evidence="8" type="ORF">GGR24_000205</name>
</gene>
<evidence type="ECO:0000256" key="6">
    <source>
        <dbReference type="SAM" id="SignalP"/>
    </source>
</evidence>
<evidence type="ECO:0000256" key="1">
    <source>
        <dbReference type="ARBA" id="ARBA00004442"/>
    </source>
</evidence>